<accession>A0AA41T5T8</accession>
<evidence type="ECO:0000313" key="3">
    <source>
        <dbReference type="Proteomes" id="UP001166674"/>
    </source>
</evidence>
<evidence type="ECO:0000313" key="2">
    <source>
        <dbReference type="EMBL" id="MBZ3889243.1"/>
    </source>
</evidence>
<comment type="caution">
    <text evidence="2">The sequence shown here is derived from an EMBL/GenBank/DDBJ whole genome shotgun (WGS) entry which is preliminary data.</text>
</comment>
<evidence type="ECO:0000256" key="1">
    <source>
        <dbReference type="SAM" id="MobiDB-lite"/>
    </source>
</evidence>
<sequence>MASAAETEASPPTDASWESGGGGDNEMKQALPDLESSLQNGGGGGLTIAEPGGGAGPEEAAGAEAAQSLSHEQPQDSSETGAAALPQGPEEPERPVRRSFQIPRKSREKKGGASLSPNPSFSLPSIFSLESLCRLFPHPSETRKHARSASRLSPHCHGRPAAALGARGKRWNHAPLLPLSRWKLEVAQV</sequence>
<gene>
    <name evidence="2" type="ORF">SUZIE_201850</name>
</gene>
<keyword evidence="3" id="KW-1185">Reference proteome</keyword>
<protein>
    <submittedName>
        <fullName evidence="2">Protein TASOR</fullName>
    </submittedName>
</protein>
<organism evidence="2 3">
    <name type="scientific">Sciurus carolinensis</name>
    <name type="common">Eastern gray squirrel</name>
    <dbReference type="NCBI Taxonomy" id="30640"/>
    <lineage>
        <taxon>Eukaryota</taxon>
        <taxon>Metazoa</taxon>
        <taxon>Chordata</taxon>
        <taxon>Craniata</taxon>
        <taxon>Vertebrata</taxon>
        <taxon>Euteleostomi</taxon>
        <taxon>Mammalia</taxon>
        <taxon>Eutheria</taxon>
        <taxon>Euarchontoglires</taxon>
        <taxon>Glires</taxon>
        <taxon>Rodentia</taxon>
        <taxon>Sciuromorpha</taxon>
        <taxon>Sciuridae</taxon>
        <taxon>Sciurinae</taxon>
        <taxon>Sciurini</taxon>
        <taxon>Sciurus</taxon>
    </lineage>
</organism>
<feature type="compositionally biased region" description="Low complexity" evidence="1">
    <location>
        <begin position="57"/>
        <end position="66"/>
    </location>
</feature>
<reference evidence="2" key="1">
    <citation type="submission" date="2020-03" db="EMBL/GenBank/DDBJ databases">
        <title>Studies in the Genomics of Life Span.</title>
        <authorList>
            <person name="Glass D."/>
        </authorList>
    </citation>
    <scope>NUCLEOTIDE SEQUENCE</scope>
    <source>
        <strain evidence="2">SUZIE</strain>
        <tissue evidence="2">Muscle</tissue>
    </source>
</reference>
<feature type="compositionally biased region" description="Polar residues" evidence="1">
    <location>
        <begin position="67"/>
        <end position="80"/>
    </location>
</feature>
<name>A0AA41T5T8_SCICA</name>
<dbReference type="AlphaFoldDB" id="A0AA41T5T8"/>
<dbReference type="EMBL" id="JAATJV010429800">
    <property type="protein sequence ID" value="MBZ3889243.1"/>
    <property type="molecule type" value="Genomic_DNA"/>
</dbReference>
<feature type="compositionally biased region" description="Gly residues" evidence="1">
    <location>
        <begin position="40"/>
        <end position="56"/>
    </location>
</feature>
<proteinExistence type="predicted"/>
<feature type="region of interest" description="Disordered" evidence="1">
    <location>
        <begin position="1"/>
        <end position="120"/>
    </location>
</feature>
<dbReference type="Proteomes" id="UP001166674">
    <property type="component" value="Unassembled WGS sequence"/>
</dbReference>